<proteinExistence type="predicted"/>
<dbReference type="RefSeq" id="WP_148354787.1">
    <property type="nucleotide sequence ID" value="NZ_JBHSBF010000002.1"/>
</dbReference>
<dbReference type="EMBL" id="VSFF01000016">
    <property type="protein sequence ID" value="TYC08538.1"/>
    <property type="molecule type" value="Genomic_DNA"/>
</dbReference>
<evidence type="ECO:0000256" key="2">
    <source>
        <dbReference type="SAM" id="SignalP"/>
    </source>
</evidence>
<feature type="coiled-coil region" evidence="1">
    <location>
        <begin position="25"/>
        <end position="52"/>
    </location>
</feature>
<keyword evidence="1" id="KW-0175">Coiled coil</keyword>
<dbReference type="AlphaFoldDB" id="A0A5D0TQY2"/>
<comment type="caution">
    <text evidence="3">The sequence shown here is derived from an EMBL/GenBank/DDBJ whole genome shotgun (WGS) entry which is preliminary data.</text>
</comment>
<reference evidence="3 4" key="1">
    <citation type="submission" date="2019-08" db="EMBL/GenBank/DDBJ databases">
        <title>Actinomadura sp. nov. CYP1-5 isolated from mountain soil.</title>
        <authorList>
            <person name="Songsumanus A."/>
            <person name="Kuncharoen N."/>
            <person name="Kudo T."/>
            <person name="Yuki M."/>
            <person name="Igarashi Y."/>
            <person name="Tanasupawat S."/>
        </authorList>
    </citation>
    <scope>NUCLEOTIDE SEQUENCE [LARGE SCALE GENOMIC DNA]</scope>
    <source>
        <strain evidence="3 4">GKU157</strain>
    </source>
</reference>
<organism evidence="3 4">
    <name type="scientific">Actinomadura syzygii</name>
    <dbReference type="NCBI Taxonomy" id="1427538"/>
    <lineage>
        <taxon>Bacteria</taxon>
        <taxon>Bacillati</taxon>
        <taxon>Actinomycetota</taxon>
        <taxon>Actinomycetes</taxon>
        <taxon>Streptosporangiales</taxon>
        <taxon>Thermomonosporaceae</taxon>
        <taxon>Actinomadura</taxon>
    </lineage>
</organism>
<protein>
    <submittedName>
        <fullName evidence="3">Uncharacterized protein</fullName>
    </submittedName>
</protein>
<sequence length="215" mass="23068">MVLAAAVLAGGLLAWTHQAAHGRSLAEQGAEITKLKDELARQRRAKAKAVDDNASTALGVTATRLEDDAAIITSLLATAFTWDSGETYENARESLENRYGLTDDEEFLQDFISPALYTDDGEGNKHYLFDKRGLRAAFAGAPEIAVVKVTGTKYRYAVMADIAFRAKEQATNGPGEEATEASVTRRVLLWITVDGEGAVSDLSGIPATGTTRTSR</sequence>
<evidence type="ECO:0000256" key="1">
    <source>
        <dbReference type="SAM" id="Coils"/>
    </source>
</evidence>
<gene>
    <name evidence="3" type="ORF">FXF65_37205</name>
</gene>
<dbReference type="Proteomes" id="UP000322634">
    <property type="component" value="Unassembled WGS sequence"/>
</dbReference>
<keyword evidence="2" id="KW-0732">Signal</keyword>
<name>A0A5D0TQY2_9ACTN</name>
<feature type="chain" id="PRO_5023130685" evidence="2">
    <location>
        <begin position="20"/>
        <end position="215"/>
    </location>
</feature>
<feature type="signal peptide" evidence="2">
    <location>
        <begin position="1"/>
        <end position="19"/>
    </location>
</feature>
<dbReference type="OrthoDB" id="4111882at2"/>
<keyword evidence="4" id="KW-1185">Reference proteome</keyword>
<evidence type="ECO:0000313" key="3">
    <source>
        <dbReference type="EMBL" id="TYC08538.1"/>
    </source>
</evidence>
<evidence type="ECO:0000313" key="4">
    <source>
        <dbReference type="Proteomes" id="UP000322634"/>
    </source>
</evidence>
<accession>A0A5D0TQY2</accession>